<reference evidence="2" key="2">
    <citation type="journal article" date="2019" name="IMA Fungus">
        <title>Genome sequencing and comparison of five Tilletia species to identify candidate genes for the detection of regulated species infecting wheat.</title>
        <authorList>
            <person name="Nguyen H.D.T."/>
            <person name="Sultana T."/>
            <person name="Kesanakurti P."/>
            <person name="Hambleton S."/>
        </authorList>
    </citation>
    <scope>NUCLEOTIDE SEQUENCE</scope>
    <source>
        <strain evidence="2">DAOMC 238032</strain>
    </source>
</reference>
<dbReference type="SUPFAM" id="SSF52833">
    <property type="entry name" value="Thioredoxin-like"/>
    <property type="match status" value="1"/>
</dbReference>
<dbReference type="PANTHER" id="PTHR33875">
    <property type="entry name" value="OS09G0542200 PROTEIN"/>
    <property type="match status" value="1"/>
</dbReference>
<keyword evidence="4" id="KW-1185">Reference proteome</keyword>
<dbReference type="EMBL" id="LWDD02000246">
    <property type="protein sequence ID" value="KAE8262371.1"/>
    <property type="molecule type" value="Genomic_DNA"/>
</dbReference>
<gene>
    <name evidence="2" type="ORF">A4X03_0g2506</name>
    <name evidence="1" type="ORF">JKIAZH3_G2571</name>
</gene>
<dbReference type="AlphaFoldDB" id="A0A177V0H5"/>
<reference evidence="2" key="1">
    <citation type="submission" date="2016-04" db="EMBL/GenBank/DDBJ databases">
        <authorList>
            <person name="Nguyen H.D."/>
            <person name="Kesanakurti P."/>
            <person name="Cullis J."/>
            <person name="Levesque C.A."/>
            <person name="Hambleton S."/>
        </authorList>
    </citation>
    <scope>NUCLEOTIDE SEQUENCE</scope>
    <source>
        <strain evidence="2">DAOMC 238032</strain>
    </source>
</reference>
<comment type="caution">
    <text evidence="2">The sequence shown here is derived from an EMBL/GenBank/DDBJ whole genome shotgun (WGS) entry which is preliminary data.</text>
</comment>
<evidence type="ECO:0000313" key="1">
    <source>
        <dbReference type="EMBL" id="CAD6900408.1"/>
    </source>
</evidence>
<dbReference type="Proteomes" id="UP000077671">
    <property type="component" value="Unassembled WGS sequence"/>
</dbReference>
<dbReference type="PANTHER" id="PTHR33875:SF2">
    <property type="entry name" value="ACR183CP"/>
    <property type="match status" value="1"/>
</dbReference>
<protein>
    <submittedName>
        <fullName evidence="2">Uncharacterized protein</fullName>
    </submittedName>
</protein>
<reference evidence="1" key="3">
    <citation type="submission" date="2020-10" db="EMBL/GenBank/DDBJ databases">
        <authorList>
            <person name="Sedaghatjoo S."/>
        </authorList>
    </citation>
    <scope>NUCLEOTIDE SEQUENCE</scope>
    <source>
        <strain evidence="1">AZH3</strain>
    </source>
</reference>
<dbReference type="EMBL" id="CAJHJG010000281">
    <property type="protein sequence ID" value="CAD6900408.1"/>
    <property type="molecule type" value="Genomic_DNA"/>
</dbReference>
<evidence type="ECO:0000313" key="4">
    <source>
        <dbReference type="Proteomes" id="UP000836402"/>
    </source>
</evidence>
<evidence type="ECO:0000313" key="2">
    <source>
        <dbReference type="EMBL" id="KAE8262371.1"/>
    </source>
</evidence>
<name>A0A177V0H5_9BASI</name>
<proteinExistence type="predicted"/>
<dbReference type="Proteomes" id="UP000836402">
    <property type="component" value="Unassembled WGS sequence"/>
</dbReference>
<evidence type="ECO:0000313" key="3">
    <source>
        <dbReference type="Proteomes" id="UP000077671"/>
    </source>
</evidence>
<accession>A0A177V0H5</accession>
<organism evidence="2 3">
    <name type="scientific">Tilletia caries</name>
    <name type="common">wheat bunt fungus</name>
    <dbReference type="NCBI Taxonomy" id="13290"/>
    <lineage>
        <taxon>Eukaryota</taxon>
        <taxon>Fungi</taxon>
        <taxon>Dikarya</taxon>
        <taxon>Basidiomycota</taxon>
        <taxon>Ustilaginomycotina</taxon>
        <taxon>Exobasidiomycetes</taxon>
        <taxon>Tilletiales</taxon>
        <taxon>Tilletiaceae</taxon>
        <taxon>Tilletia</taxon>
    </lineage>
</organism>
<sequence length="216" mass="23893">MALPRHLDALAMGKSSAPNTLELWLDYLCPFSAKQLLGVEKHLFPLIFNDGAKYLDRVRLVIRPTPQPWHGSSTYLHEAALASISLGTTSEKIDDQDDNPFWLASIALMQNQTKFFDVPAKNKTAAQIRDELAAIVRAAVHDTKDAEDEVRSLIEPQGDGNAGSEMVADLKYCVKMGRQNGVHVTPSVSFNGLLVNDISSSFGAKEWSEWLNKNIK</sequence>
<dbReference type="Gene3D" id="3.40.30.10">
    <property type="entry name" value="Glutaredoxin"/>
    <property type="match status" value="1"/>
</dbReference>
<dbReference type="InterPro" id="IPR036249">
    <property type="entry name" value="Thioredoxin-like_sf"/>
</dbReference>